<name>A0A7W4W5M5_9GAMM</name>
<keyword evidence="3" id="KW-1185">Reference proteome</keyword>
<reference evidence="2 3" key="1">
    <citation type="submission" date="2020-08" db="EMBL/GenBank/DDBJ databases">
        <title>Genomic Encyclopedia of Type Strains, Phase III (KMG-III): the genomes of soil and plant-associated and newly described type strains.</title>
        <authorList>
            <person name="Whitman W."/>
        </authorList>
    </citation>
    <scope>NUCLEOTIDE SEQUENCE [LARGE SCALE GENOMIC DNA]</scope>
    <source>
        <strain evidence="2 3">CECT 8654</strain>
    </source>
</reference>
<gene>
    <name evidence="2" type="ORF">FHR99_002141</name>
</gene>
<comment type="caution">
    <text evidence="2">The sequence shown here is derived from an EMBL/GenBank/DDBJ whole genome shotgun (WGS) entry which is preliminary data.</text>
</comment>
<dbReference type="EMBL" id="JACHWY010000002">
    <property type="protein sequence ID" value="MBB3047875.1"/>
    <property type="molecule type" value="Genomic_DNA"/>
</dbReference>
<evidence type="ECO:0000313" key="2">
    <source>
        <dbReference type="EMBL" id="MBB3047875.1"/>
    </source>
</evidence>
<dbReference type="Proteomes" id="UP000537130">
    <property type="component" value="Unassembled WGS sequence"/>
</dbReference>
<dbReference type="InterPro" id="IPR025737">
    <property type="entry name" value="FApF"/>
</dbReference>
<keyword evidence="1" id="KW-0732">Signal</keyword>
<evidence type="ECO:0000313" key="3">
    <source>
        <dbReference type="Proteomes" id="UP000537130"/>
    </source>
</evidence>
<organism evidence="2 3">
    <name type="scientific">Litorivivens lipolytica</name>
    <dbReference type="NCBI Taxonomy" id="1524264"/>
    <lineage>
        <taxon>Bacteria</taxon>
        <taxon>Pseudomonadati</taxon>
        <taxon>Pseudomonadota</taxon>
        <taxon>Gammaproteobacteria</taxon>
        <taxon>Litorivivens</taxon>
    </lineage>
</organism>
<dbReference type="Pfam" id="PF13557">
    <property type="entry name" value="Phenol_MetA_deg"/>
    <property type="match status" value="1"/>
</dbReference>
<accession>A0A7W4W5M5</accession>
<proteinExistence type="predicted"/>
<evidence type="ECO:0008006" key="4">
    <source>
        <dbReference type="Google" id="ProtNLM"/>
    </source>
</evidence>
<dbReference type="RefSeq" id="WP_183410632.1">
    <property type="nucleotide sequence ID" value="NZ_JACHWY010000002.1"/>
</dbReference>
<dbReference type="AlphaFoldDB" id="A0A7W4W5M5"/>
<feature type="signal peptide" evidence="1">
    <location>
        <begin position="1"/>
        <end position="32"/>
    </location>
</feature>
<sequence length="349" mass="38101">MPAQTKALQIALPLLALMAAPLASGSAAHHHAASVGPASHAPIGVMGDHRHKAGEWMLSYRVMDMRMEGLMQGSSQVSAGDVTGTMMMPGNYMVAPTRMDMEMQMLGAMYAPSDDLTLMLMTSYKRNEMDHVTRMGMRFTTRSEGLGDTKVGGLIRLFEADDHSHTLHLNAGLSLPTGSIDEKDDTPSMADAKLPYGMQLGSGSLDLLPGITWQAYQGAYNWGAQLSAVLPMERNDNDYRLGNSAALTVWLARKATDFLSYSLRLTGESQGKIDGERDDLNPMMVTTADTDNYGGDRLSLSYGLNAYIPDGALRGHRFALEYTLPLHQDLNGVQLEREPYFTAGWQLAF</sequence>
<evidence type="ECO:0000256" key="1">
    <source>
        <dbReference type="SAM" id="SignalP"/>
    </source>
</evidence>
<feature type="chain" id="PRO_5030787017" description="MetA-pathway of phenol degradation" evidence="1">
    <location>
        <begin position="33"/>
        <end position="349"/>
    </location>
</feature>
<protein>
    <recommendedName>
        <fullName evidence="4">MetA-pathway of phenol degradation</fullName>
    </recommendedName>
</protein>